<dbReference type="PIRSF" id="PIRSF030013">
    <property type="entry name" value="ThuA"/>
    <property type="match status" value="1"/>
</dbReference>
<gene>
    <name evidence="2" type="ORF">EV189_3011</name>
</gene>
<sequence length="248" mass="28236">MAQPVRVLVWGENRHEQTEDHVRAIYPDGMHEAVAAGIRENLGDGCTVRTATLDDPEHGLTEEVLRETDVLTWWGHQAHDEVADAVVERVHEHVLSGMGLVVLHSGHWSKLFQRLMGTSCRLRWRNEHDRELVWTVDPTHPIAAGVPHPLVIDEDEMYGEFFDIPAPDELVFISSFSGGEVFRSGCTFKRGHGRIFYFRPGDQDYPTYHHPGVRKVIANGVAWARSDRQERSYPEIRRYATGELVAEP</sequence>
<protein>
    <submittedName>
        <fullName evidence="2">Trehalose utilization protein</fullName>
    </submittedName>
</protein>
<accession>A0A4Q7NQK2</accession>
<keyword evidence="3" id="KW-1185">Reference proteome</keyword>
<dbReference type="InterPro" id="IPR009381">
    <property type="entry name" value="Trehalose_catabolism_ThuA_prok"/>
</dbReference>
<dbReference type="Proteomes" id="UP000293638">
    <property type="component" value="Unassembled WGS sequence"/>
</dbReference>
<dbReference type="RefSeq" id="WP_130493680.1">
    <property type="nucleotide sequence ID" value="NZ_SGXD01000003.1"/>
</dbReference>
<comment type="caution">
    <text evidence="2">The sequence shown here is derived from an EMBL/GenBank/DDBJ whole genome shotgun (WGS) entry which is preliminary data.</text>
</comment>
<proteinExistence type="predicted"/>
<name>A0A4Q7NQK2_9ACTN</name>
<feature type="domain" description="ThuA-like" evidence="1">
    <location>
        <begin position="6"/>
        <end position="224"/>
    </location>
</feature>
<evidence type="ECO:0000313" key="3">
    <source>
        <dbReference type="Proteomes" id="UP000293638"/>
    </source>
</evidence>
<dbReference type="SUPFAM" id="SSF52317">
    <property type="entry name" value="Class I glutamine amidotransferase-like"/>
    <property type="match status" value="1"/>
</dbReference>
<dbReference type="InterPro" id="IPR029010">
    <property type="entry name" value="ThuA-like"/>
</dbReference>
<dbReference type="EMBL" id="SGXD01000003">
    <property type="protein sequence ID" value="RZS87579.1"/>
    <property type="molecule type" value="Genomic_DNA"/>
</dbReference>
<dbReference type="InterPro" id="IPR029062">
    <property type="entry name" value="Class_I_gatase-like"/>
</dbReference>
<organism evidence="2 3">
    <name type="scientific">Motilibacter rhizosphaerae</name>
    <dbReference type="NCBI Taxonomy" id="598652"/>
    <lineage>
        <taxon>Bacteria</taxon>
        <taxon>Bacillati</taxon>
        <taxon>Actinomycetota</taxon>
        <taxon>Actinomycetes</taxon>
        <taxon>Motilibacterales</taxon>
        <taxon>Motilibacteraceae</taxon>
        <taxon>Motilibacter</taxon>
    </lineage>
</organism>
<evidence type="ECO:0000259" key="1">
    <source>
        <dbReference type="Pfam" id="PF06283"/>
    </source>
</evidence>
<dbReference type="AlphaFoldDB" id="A0A4Q7NQK2"/>
<dbReference type="Gene3D" id="3.40.50.880">
    <property type="match status" value="1"/>
</dbReference>
<reference evidence="2 3" key="1">
    <citation type="submission" date="2019-02" db="EMBL/GenBank/DDBJ databases">
        <title>Genomic Encyclopedia of Type Strains, Phase IV (KMG-IV): sequencing the most valuable type-strain genomes for metagenomic binning, comparative biology and taxonomic classification.</title>
        <authorList>
            <person name="Goeker M."/>
        </authorList>
    </citation>
    <scope>NUCLEOTIDE SEQUENCE [LARGE SCALE GENOMIC DNA]</scope>
    <source>
        <strain evidence="2 3">DSM 45622</strain>
    </source>
</reference>
<dbReference type="OrthoDB" id="252909at2"/>
<dbReference type="Pfam" id="PF06283">
    <property type="entry name" value="ThuA"/>
    <property type="match status" value="1"/>
</dbReference>
<evidence type="ECO:0000313" key="2">
    <source>
        <dbReference type="EMBL" id="RZS87579.1"/>
    </source>
</evidence>